<gene>
    <name evidence="9" type="ORF">DOTSEDRAFT_75339</name>
</gene>
<evidence type="ECO:0000256" key="4">
    <source>
        <dbReference type="ARBA" id="ARBA00022980"/>
    </source>
</evidence>
<dbReference type="GO" id="GO:0005763">
    <property type="term" value="C:mitochondrial small ribosomal subunit"/>
    <property type="evidence" value="ECO:0007669"/>
    <property type="project" value="TreeGrafter"/>
</dbReference>
<evidence type="ECO:0000256" key="1">
    <source>
        <dbReference type="ARBA" id="ARBA00004173"/>
    </source>
</evidence>
<dbReference type="Pfam" id="PF10236">
    <property type="entry name" value="DAP3"/>
    <property type="match status" value="1"/>
</dbReference>
<accession>M2WL01</accession>
<evidence type="ECO:0000256" key="6">
    <source>
        <dbReference type="ARBA" id="ARBA00023274"/>
    </source>
</evidence>
<feature type="coiled-coil region" evidence="8">
    <location>
        <begin position="407"/>
        <end position="452"/>
    </location>
</feature>
<dbReference type="InterPro" id="IPR019368">
    <property type="entry name" value="Ribosomal_mS29"/>
</dbReference>
<evidence type="ECO:0000256" key="2">
    <source>
        <dbReference type="ARBA" id="ARBA00009863"/>
    </source>
</evidence>
<keyword evidence="10" id="KW-1185">Reference proteome</keyword>
<keyword evidence="6" id="KW-0687">Ribonucleoprotein</keyword>
<evidence type="ECO:0000256" key="7">
    <source>
        <dbReference type="ARBA" id="ARBA00035140"/>
    </source>
</evidence>
<evidence type="ECO:0000256" key="8">
    <source>
        <dbReference type="SAM" id="Coils"/>
    </source>
</evidence>
<dbReference type="PANTHER" id="PTHR12810">
    <property type="entry name" value="MITOCHONDRIAL 28S RIBOSOMAL PROTEIN S29"/>
    <property type="match status" value="1"/>
</dbReference>
<dbReference type="AlphaFoldDB" id="M2WL01"/>
<reference evidence="9 10" key="2">
    <citation type="journal article" date="2012" name="PLoS Pathog.">
        <title>Diverse lifestyles and strategies of plant pathogenesis encoded in the genomes of eighteen Dothideomycetes fungi.</title>
        <authorList>
            <person name="Ohm R.A."/>
            <person name="Feau N."/>
            <person name="Henrissat B."/>
            <person name="Schoch C.L."/>
            <person name="Horwitz B.A."/>
            <person name="Barry K.W."/>
            <person name="Condon B.J."/>
            <person name="Copeland A.C."/>
            <person name="Dhillon B."/>
            <person name="Glaser F."/>
            <person name="Hesse C.N."/>
            <person name="Kosti I."/>
            <person name="LaButti K."/>
            <person name="Lindquist E.A."/>
            <person name="Lucas S."/>
            <person name="Salamov A.A."/>
            <person name="Bradshaw R.E."/>
            <person name="Ciuffetti L."/>
            <person name="Hamelin R.C."/>
            <person name="Kema G.H.J."/>
            <person name="Lawrence C."/>
            <person name="Scott J.A."/>
            <person name="Spatafora J.W."/>
            <person name="Turgeon B.G."/>
            <person name="de Wit P.J.G.M."/>
            <person name="Zhong S."/>
            <person name="Goodwin S.B."/>
            <person name="Grigoriev I.V."/>
        </authorList>
    </citation>
    <scope>NUCLEOTIDE SEQUENCE [LARGE SCALE GENOMIC DNA]</scope>
    <source>
        <strain evidence="10">NZE10 / CBS 128990</strain>
    </source>
</reference>
<dbReference type="GO" id="GO:0003735">
    <property type="term" value="F:structural constituent of ribosome"/>
    <property type="evidence" value="ECO:0007669"/>
    <property type="project" value="TreeGrafter"/>
</dbReference>
<comment type="similarity">
    <text evidence="2">Belongs to the mitochondrion-specific ribosomal protein mS29 family.</text>
</comment>
<evidence type="ECO:0000313" key="9">
    <source>
        <dbReference type="EMBL" id="EME39658.1"/>
    </source>
</evidence>
<dbReference type="Proteomes" id="UP000016933">
    <property type="component" value="Unassembled WGS sequence"/>
</dbReference>
<name>M2WL01_DOTSN</name>
<evidence type="ECO:0000256" key="3">
    <source>
        <dbReference type="ARBA" id="ARBA00022946"/>
    </source>
</evidence>
<dbReference type="HOGENOM" id="CLU_046315_1_0_1"/>
<dbReference type="PANTHER" id="PTHR12810:SF0">
    <property type="entry name" value="SMALL RIBOSOMAL SUBUNIT PROTEIN MS29"/>
    <property type="match status" value="1"/>
</dbReference>
<sequence>MASSMCLRCLKRSLGGVELSSPNNAIQRAAFTTSSALSAQPVKKKGVVAKPAARTGRTLRLTKNKRAGTTRPPAVGERKSIRKRVVLSNTNALEVAGLQDLPSEYGQIQQAEGKVLGVPNDTVDALRALEAFKPTQGWSLFRRPASLVRKETVELAGDIAWVAENSEGRVVRKVLFGERGSGKSVLQLQALALAQLKKWIVVHIPEAKDLTNAHTSYQPIKTPDGTLYEQPHYTAKLLENLGKANLEVLNKMSVTQQHDLPIQLQPKTSLARLAEIGARDPELAWPIWQALWSELLAPSREGQGLQRPPVMFTCDAVDHVMRLSAYLNAESEPIHAHELTLVQHFVSLLSGKTAMPNGGMILAATSQSNRAAAHTLDHALKRNAQIQTLERMEIDPEQLGKEIKTLRERHEERVADIKQELKEEKIEEHEYHQLLRNERQALQRKLSHLENLAVPGWDPYTSYDKWVQEAMHSVGVQKVEGLSKEEARGVMEFYAHSGMLRSTVTDGLVSEKWTLAGGGIIGQIEHGTVRARF</sequence>
<keyword evidence="3" id="KW-0809">Transit peptide</keyword>
<keyword evidence="4" id="KW-0689">Ribosomal protein</keyword>
<proteinExistence type="inferred from homology"/>
<keyword evidence="8" id="KW-0175">Coiled coil</keyword>
<protein>
    <recommendedName>
        <fullName evidence="7">Small ribosomal subunit protein mS29</fullName>
    </recommendedName>
</protein>
<dbReference type="OMA" id="GLAHWMT"/>
<dbReference type="STRING" id="675120.M2WL01"/>
<keyword evidence="5" id="KW-0496">Mitochondrion</keyword>
<dbReference type="eggNOG" id="KOG3928">
    <property type="taxonomic scope" value="Eukaryota"/>
</dbReference>
<evidence type="ECO:0000313" key="10">
    <source>
        <dbReference type="Proteomes" id="UP000016933"/>
    </source>
</evidence>
<reference evidence="10" key="1">
    <citation type="journal article" date="2012" name="PLoS Genet.">
        <title>The genomes of the fungal plant pathogens Cladosporium fulvum and Dothistroma septosporum reveal adaptation to different hosts and lifestyles but also signatures of common ancestry.</title>
        <authorList>
            <person name="de Wit P.J.G.M."/>
            <person name="van der Burgt A."/>
            <person name="Oekmen B."/>
            <person name="Stergiopoulos I."/>
            <person name="Abd-Elsalam K.A."/>
            <person name="Aerts A.L."/>
            <person name="Bahkali A.H."/>
            <person name="Beenen H.G."/>
            <person name="Chettri P."/>
            <person name="Cox M.P."/>
            <person name="Datema E."/>
            <person name="de Vries R.P."/>
            <person name="Dhillon B."/>
            <person name="Ganley A.R."/>
            <person name="Griffiths S.A."/>
            <person name="Guo Y."/>
            <person name="Hamelin R.C."/>
            <person name="Henrissat B."/>
            <person name="Kabir M.S."/>
            <person name="Jashni M.K."/>
            <person name="Kema G."/>
            <person name="Klaubauf S."/>
            <person name="Lapidus A."/>
            <person name="Levasseur A."/>
            <person name="Lindquist E."/>
            <person name="Mehrabi R."/>
            <person name="Ohm R.A."/>
            <person name="Owen T.J."/>
            <person name="Salamov A."/>
            <person name="Schwelm A."/>
            <person name="Schijlen E."/>
            <person name="Sun H."/>
            <person name="van den Burg H.A."/>
            <person name="van Ham R.C.H.J."/>
            <person name="Zhang S."/>
            <person name="Goodwin S.B."/>
            <person name="Grigoriev I.V."/>
            <person name="Collemare J."/>
            <person name="Bradshaw R.E."/>
        </authorList>
    </citation>
    <scope>NUCLEOTIDE SEQUENCE [LARGE SCALE GENOMIC DNA]</scope>
    <source>
        <strain evidence="10">NZE10 / CBS 128990</strain>
    </source>
</reference>
<organism evidence="9 10">
    <name type="scientific">Dothistroma septosporum (strain NZE10 / CBS 128990)</name>
    <name type="common">Red band needle blight fungus</name>
    <name type="synonym">Mycosphaerella pini</name>
    <dbReference type="NCBI Taxonomy" id="675120"/>
    <lineage>
        <taxon>Eukaryota</taxon>
        <taxon>Fungi</taxon>
        <taxon>Dikarya</taxon>
        <taxon>Ascomycota</taxon>
        <taxon>Pezizomycotina</taxon>
        <taxon>Dothideomycetes</taxon>
        <taxon>Dothideomycetidae</taxon>
        <taxon>Mycosphaerellales</taxon>
        <taxon>Mycosphaerellaceae</taxon>
        <taxon>Dothistroma</taxon>
    </lineage>
</organism>
<comment type="subcellular location">
    <subcellularLocation>
        <location evidence="1">Mitochondrion</location>
    </subcellularLocation>
</comment>
<dbReference type="OrthoDB" id="274828at2759"/>
<dbReference type="EMBL" id="KB446545">
    <property type="protein sequence ID" value="EME39658.1"/>
    <property type="molecule type" value="Genomic_DNA"/>
</dbReference>
<evidence type="ECO:0000256" key="5">
    <source>
        <dbReference type="ARBA" id="ARBA00023128"/>
    </source>
</evidence>